<dbReference type="Gene3D" id="3.30.160.60">
    <property type="entry name" value="Classic Zinc Finger"/>
    <property type="match status" value="1"/>
</dbReference>
<keyword evidence="1" id="KW-0862">Zinc</keyword>
<organism evidence="3 4">
    <name type="scientific">Ophiocordyceps unilateralis</name>
    <name type="common">Zombie-ant fungus</name>
    <name type="synonym">Torrubia unilateralis</name>
    <dbReference type="NCBI Taxonomy" id="268505"/>
    <lineage>
        <taxon>Eukaryota</taxon>
        <taxon>Fungi</taxon>
        <taxon>Dikarya</taxon>
        <taxon>Ascomycota</taxon>
        <taxon>Pezizomycotina</taxon>
        <taxon>Sordariomycetes</taxon>
        <taxon>Hypocreomycetidae</taxon>
        <taxon>Hypocreales</taxon>
        <taxon>Ophiocordycipitaceae</taxon>
        <taxon>Ophiocordyceps</taxon>
    </lineage>
</organism>
<gene>
    <name evidence="3" type="ORF">XA68_15099</name>
</gene>
<name>A0A2A9P8T8_OPHUN</name>
<dbReference type="EMBL" id="LAZP02000411">
    <property type="protein sequence ID" value="PFH57421.1"/>
    <property type="molecule type" value="Genomic_DNA"/>
</dbReference>
<reference evidence="3 4" key="2">
    <citation type="journal article" date="2017" name="Sci. Rep.">
        <title>Ant-infecting Ophiocordyceps genomes reveal a high diversity of potential behavioral manipulation genes and a possible major role for enterotoxins.</title>
        <authorList>
            <person name="de Bekker C."/>
            <person name="Ohm R.A."/>
            <person name="Evans H.C."/>
            <person name="Brachmann A."/>
            <person name="Hughes D.P."/>
        </authorList>
    </citation>
    <scope>NUCLEOTIDE SEQUENCE [LARGE SCALE GENOMIC DNA]</scope>
    <source>
        <strain evidence="3 4">SC16a</strain>
    </source>
</reference>
<keyword evidence="4" id="KW-1185">Reference proteome</keyword>
<dbReference type="InterPro" id="IPR013087">
    <property type="entry name" value="Znf_C2H2_type"/>
</dbReference>
<evidence type="ECO:0000313" key="4">
    <source>
        <dbReference type="Proteomes" id="UP000037136"/>
    </source>
</evidence>
<dbReference type="STRING" id="268505.A0A2A9P8T8"/>
<dbReference type="AlphaFoldDB" id="A0A2A9P8T8"/>
<reference evidence="3 4" key="1">
    <citation type="journal article" date="2015" name="BMC Genomics">
        <title>Gene expression during zombie ant biting behavior reflects the complexity underlying fungal parasitic behavioral manipulation.</title>
        <authorList>
            <person name="de Bekker C."/>
            <person name="Ohm R.A."/>
            <person name="Loreto R.G."/>
            <person name="Sebastian A."/>
            <person name="Albert I."/>
            <person name="Merrow M."/>
            <person name="Brachmann A."/>
            <person name="Hughes D.P."/>
        </authorList>
    </citation>
    <scope>NUCLEOTIDE SEQUENCE [LARGE SCALE GENOMIC DNA]</scope>
    <source>
        <strain evidence="3 4">SC16a</strain>
    </source>
</reference>
<keyword evidence="1" id="KW-0479">Metal-binding</keyword>
<proteinExistence type="predicted"/>
<sequence length="165" mass="18943">MHLNSRTHRGTSLACPFCSSLFVTAAGVTHHLETGSCPDMQGFDRDQMYRFVRSKDPDGIISKKLLGWTGSVQYEATERCFNGDAYECYFCHREFRRLSHLSQHLNSPTHQSKLYHCPNRSCRQEFKTLAGIVNHFESESCGVTRFDRIQNQMAGYLSGRRLLDL</sequence>
<evidence type="ECO:0000259" key="2">
    <source>
        <dbReference type="PROSITE" id="PS50157"/>
    </source>
</evidence>
<evidence type="ECO:0000313" key="3">
    <source>
        <dbReference type="EMBL" id="PFH57421.1"/>
    </source>
</evidence>
<dbReference type="OrthoDB" id="6077919at2759"/>
<dbReference type="Proteomes" id="UP000037136">
    <property type="component" value="Unassembled WGS sequence"/>
</dbReference>
<feature type="domain" description="C2H2-type" evidence="2">
    <location>
        <begin position="86"/>
        <end position="115"/>
    </location>
</feature>
<protein>
    <recommendedName>
        <fullName evidence="2">C2H2-type domain-containing protein</fullName>
    </recommendedName>
</protein>
<dbReference type="GO" id="GO:0008270">
    <property type="term" value="F:zinc ion binding"/>
    <property type="evidence" value="ECO:0007669"/>
    <property type="project" value="UniProtKB-KW"/>
</dbReference>
<keyword evidence="1" id="KW-0863">Zinc-finger</keyword>
<evidence type="ECO:0000256" key="1">
    <source>
        <dbReference type="PROSITE-ProRule" id="PRU00042"/>
    </source>
</evidence>
<dbReference type="PROSITE" id="PS50157">
    <property type="entry name" value="ZINC_FINGER_C2H2_2"/>
    <property type="match status" value="1"/>
</dbReference>
<accession>A0A2A9P8T8</accession>
<comment type="caution">
    <text evidence="3">The sequence shown here is derived from an EMBL/GenBank/DDBJ whole genome shotgun (WGS) entry which is preliminary data.</text>
</comment>
<dbReference type="PROSITE" id="PS00028">
    <property type="entry name" value="ZINC_FINGER_C2H2_1"/>
    <property type="match status" value="1"/>
</dbReference>